<accession>A0A8S5SDT2</accession>
<organism evidence="1">
    <name type="scientific">Caudovirales sp. ctrNG92</name>
    <dbReference type="NCBI Taxonomy" id="2827638"/>
    <lineage>
        <taxon>Viruses</taxon>
        <taxon>Duplodnaviria</taxon>
        <taxon>Heunggongvirae</taxon>
        <taxon>Uroviricota</taxon>
        <taxon>Caudoviricetes</taxon>
    </lineage>
</organism>
<evidence type="ECO:0000313" key="1">
    <source>
        <dbReference type="EMBL" id="DAF49204.1"/>
    </source>
</evidence>
<sequence>MGIFAKMMTKEQLQERIKEWAEEMALSTDERHRKVCSEQIARYREELERRKESDE</sequence>
<reference evidence="1" key="1">
    <citation type="journal article" date="2021" name="Proc. Natl. Acad. Sci. U.S.A.">
        <title>A Catalog of Tens of Thousands of Viruses from Human Metagenomes Reveals Hidden Associations with Chronic Diseases.</title>
        <authorList>
            <person name="Tisza M.J."/>
            <person name="Buck C.B."/>
        </authorList>
    </citation>
    <scope>NUCLEOTIDE SEQUENCE</scope>
    <source>
        <strain evidence="1">CtrNG92</strain>
    </source>
</reference>
<name>A0A8S5SDT2_9CAUD</name>
<dbReference type="EMBL" id="BK032578">
    <property type="protein sequence ID" value="DAF49204.1"/>
    <property type="molecule type" value="Genomic_DNA"/>
</dbReference>
<proteinExistence type="predicted"/>
<protein>
    <submittedName>
        <fullName evidence="1">Uncharacterized protein</fullName>
    </submittedName>
</protein>